<dbReference type="Pfam" id="PF03392">
    <property type="entry name" value="OS-D"/>
    <property type="match status" value="1"/>
</dbReference>
<dbReference type="PANTHER" id="PTHR11257">
    <property type="entry name" value="CHEMOSENSORY PROTEIN-RELATED"/>
    <property type="match status" value="1"/>
</dbReference>
<dbReference type="AlphaFoldDB" id="A0A5E4QFM4"/>
<organism evidence="2 3">
    <name type="scientific">Leptidea sinapis</name>
    <dbReference type="NCBI Taxonomy" id="189913"/>
    <lineage>
        <taxon>Eukaryota</taxon>
        <taxon>Metazoa</taxon>
        <taxon>Ecdysozoa</taxon>
        <taxon>Arthropoda</taxon>
        <taxon>Hexapoda</taxon>
        <taxon>Insecta</taxon>
        <taxon>Pterygota</taxon>
        <taxon>Neoptera</taxon>
        <taxon>Endopterygota</taxon>
        <taxon>Lepidoptera</taxon>
        <taxon>Glossata</taxon>
        <taxon>Ditrysia</taxon>
        <taxon>Papilionoidea</taxon>
        <taxon>Pieridae</taxon>
        <taxon>Dismorphiinae</taxon>
        <taxon>Leptidea</taxon>
    </lineage>
</organism>
<keyword evidence="1" id="KW-0732">Signal</keyword>
<dbReference type="InterPro" id="IPR036682">
    <property type="entry name" value="OS_D_A10/PebIII_sf"/>
</dbReference>
<feature type="chain" id="PRO_5022837531" evidence="1">
    <location>
        <begin position="19"/>
        <end position="127"/>
    </location>
</feature>
<sequence>MKSLAVVCLLALFVFAAARPDVYTDKYDNVDLDEILENKRLFTPYVKCILDQGKCSPDGKELKSHIKEALEQNCGKCTDKQKTGTRRVIGHLINNESEYWNQLKAKYDPKNQFSVRYEQELRTIKAA</sequence>
<dbReference type="Proteomes" id="UP000324832">
    <property type="component" value="Unassembled WGS sequence"/>
</dbReference>
<dbReference type="Gene3D" id="1.10.2080.10">
    <property type="entry name" value="Insect odorant-binding protein A10/Ejaculatory bulb-specific protein 3"/>
    <property type="match status" value="1"/>
</dbReference>
<feature type="signal peptide" evidence="1">
    <location>
        <begin position="1"/>
        <end position="18"/>
    </location>
</feature>
<dbReference type="SUPFAM" id="SSF100910">
    <property type="entry name" value="Chemosensory protein Csp2"/>
    <property type="match status" value="1"/>
</dbReference>
<dbReference type="InterPro" id="IPR005055">
    <property type="entry name" value="A10/PebIII"/>
</dbReference>
<evidence type="ECO:0000313" key="3">
    <source>
        <dbReference type="Proteomes" id="UP000324832"/>
    </source>
</evidence>
<evidence type="ECO:0000256" key="1">
    <source>
        <dbReference type="SAM" id="SignalP"/>
    </source>
</evidence>
<dbReference type="EMBL" id="FZQP02002793">
    <property type="protein sequence ID" value="VVC96590.1"/>
    <property type="molecule type" value="Genomic_DNA"/>
</dbReference>
<keyword evidence="3" id="KW-1185">Reference proteome</keyword>
<reference evidence="2 3" key="1">
    <citation type="submission" date="2017-07" db="EMBL/GenBank/DDBJ databases">
        <authorList>
            <person name="Talla V."/>
            <person name="Backstrom N."/>
        </authorList>
    </citation>
    <scope>NUCLEOTIDE SEQUENCE [LARGE SCALE GENOMIC DNA]</scope>
</reference>
<gene>
    <name evidence="2" type="ORF">LSINAPIS_LOCUS8055</name>
</gene>
<accession>A0A5E4QFM4</accession>
<proteinExistence type="predicted"/>
<name>A0A5E4QFM4_9NEOP</name>
<protein>
    <submittedName>
        <fullName evidence="2">Uncharacterized protein</fullName>
    </submittedName>
</protein>
<dbReference type="PANTHER" id="PTHR11257:SF12">
    <property type="entry name" value="EJACULATORY BULB-SPECIFIC PROTEIN 3-RELATED"/>
    <property type="match status" value="1"/>
</dbReference>
<evidence type="ECO:0000313" key="2">
    <source>
        <dbReference type="EMBL" id="VVC96590.1"/>
    </source>
</evidence>